<protein>
    <submittedName>
        <fullName evidence="7">Fanconi anemia group D2 protein</fullName>
    </submittedName>
</protein>
<dbReference type="InterPro" id="IPR029448">
    <property type="entry name" value="FANCD2"/>
</dbReference>
<name>A0AAD4NYS8_PERFH</name>
<dbReference type="GO" id="GO:0005634">
    <property type="term" value="C:nucleus"/>
    <property type="evidence" value="ECO:0007669"/>
    <property type="project" value="UniProtKB-SubCell"/>
</dbReference>
<keyword evidence="8" id="KW-1185">Reference proteome</keyword>
<evidence type="ECO:0000313" key="7">
    <source>
        <dbReference type="EMBL" id="KAH6820001.1"/>
    </source>
</evidence>
<evidence type="ECO:0000256" key="2">
    <source>
        <dbReference type="ARBA" id="ARBA00022499"/>
    </source>
</evidence>
<reference evidence="7 8" key="1">
    <citation type="journal article" date="2021" name="Nat. Commun.">
        <title>Incipient diploidization of the medicinal plant Perilla within 10,000 years.</title>
        <authorList>
            <person name="Zhang Y."/>
            <person name="Shen Q."/>
            <person name="Leng L."/>
            <person name="Zhang D."/>
            <person name="Chen S."/>
            <person name="Shi Y."/>
            <person name="Ning Z."/>
            <person name="Chen S."/>
        </authorList>
    </citation>
    <scope>NUCLEOTIDE SEQUENCE [LARGE SCALE GENOMIC DNA]</scope>
    <source>
        <strain evidence="8">cv. PC099</strain>
    </source>
</reference>
<dbReference type="GO" id="GO:0031573">
    <property type="term" value="P:mitotic intra-S DNA damage checkpoint signaling"/>
    <property type="evidence" value="ECO:0007669"/>
    <property type="project" value="TreeGrafter"/>
</dbReference>
<comment type="subcellular location">
    <subcellularLocation>
        <location evidence="1">Nucleus</location>
    </subcellularLocation>
</comment>
<keyword evidence="4" id="KW-0539">Nucleus</keyword>
<evidence type="ECO:0000256" key="5">
    <source>
        <dbReference type="ARBA" id="ARBA00093456"/>
    </source>
</evidence>
<gene>
    <name evidence="7" type="ORF">C2S53_012869</name>
</gene>
<evidence type="ECO:0000256" key="3">
    <source>
        <dbReference type="ARBA" id="ARBA00022843"/>
    </source>
</evidence>
<evidence type="ECO:0000256" key="1">
    <source>
        <dbReference type="ARBA" id="ARBA00004123"/>
    </source>
</evidence>
<keyword evidence="3" id="KW-0832">Ubl conjugation</keyword>
<sequence>MLSRKRASKSNTTPFVPPFAQPKPTKLLKPSATAAAARDEPASSTASAVDPATTPLREIATPFDKMASVLADAGCTLINPAGPPCLPSDLYAFRQRLDGIFSGDSSLRSQFLEGFSAYVSSASNLRRVLLPCHRDGFGSTRSESLVRVLLLVKSVQQDLLEMLLEKLPEFFDVVDHPVGARGSYSLHLDEDVARLILNQFRWLDFLVNSEAFAEKLLQVLTVCPHHLKKEIIGSLPEIIGDQNNKTLVSSLQQMLQEDSSIIVPVLDSFSNLNLDDVLQEQVIMIALSCIRTIDTEHVPYLLRFVLLSAKSSNARRIISQIREQLKFVGSSHIRTSQHSKLKEKSIVDNTKASILDALRSSLHFNNILCLELLKELKTLEEAREHKVVDIWLLTLVFMNNESLQKSVEKLFKKKIIEGCLQDHMFDQCILGVKDLPKDYLSTFLSLSAYLLACKEQRAQEFGVHIYIRLFEESCDPYSRQEVLGALLTHVGSGICYEVSAALDTMVKLASRKAQELTSLSSHLTGILDYLEVFSVENLHKVYEIFVRLAVSAQSSSQPYGCSIANELLMILRKQINNSDLMYKKMGLIGVLKIVSYIADTNNASLPPLSNRSNYEEAVELLKLSLDSCRQLPLPLILFYEELVLSLQNRTLHPAVMEWVGTQVLEFESIYLSDIDSGKLIVQDLPYGLEGELWMNLDGDISPVCLNILPLVSPLFRSSSPLQVLPTKFVLLSVVERLANQGSLGGIDALLGCPFNLPSSKLLSEIFWQSLTVKQKQIVILSLYYAANWMRELLNVFSTQVVNECETISQATKEDIILKLLKRLRNLIFVEYLLDNCLKQHPVLLPELCPHWELSPVVEFDSVGDMEKISQHLKGGEVISRNQKKRRGKSSTPSASSNIEEKFKQPTLVDIWRKAGTIPSQEALDEDASVVSLKTKQPASEESQAEKSNIPLNIEISAPLKCLDAQKHKFRPLPVDCLSILACLENDQRSCCADPSAELPLHLYLLRDLHKKLDHLSPTRKQTLARCFNAPSGLMGMELTGFFSKIRPLFPFLRRNFDRAVHILGEGAAICQEHWITQSSLSANPEIINTCVSASPILTSVSVFKETLLCFGKMINLPDFLKENTILSDLLKAFQPTEISDSFFQGMQLIPLPGSLDYLYSGAYIFLGSVFDVAINFSFTLASEVLLTLEFMVTSIHMLLNRSQGEKGKDTCTRFSKEIIPFLYSKLGSNAQKLLMHSCNRDDVGGSLKTKGEMIQKILRLYLGNCRSTSDSLNDLACSILPQVLSSGTAEGDDSTFPSLCPATMIVWYRVMHEENISALNNLVKEIALLGKPRGGAREEDIQRLLNKILQSVNVVVSLVNMCRVTDKVSIHAMAVKYGGKFIDTFLKVFDFLQAQFQMHKDLILHLIQELQKGTKTVQTICSEAKGSKQTAITGKIPSTKRAMERFLFHVKALLYTTPSGCTFWMGNLKHKDLMGQVVSSQAYLDDENDEINEEPVEATVEE</sequence>
<dbReference type="GO" id="GO:0000793">
    <property type="term" value="C:condensed chromosome"/>
    <property type="evidence" value="ECO:0007669"/>
    <property type="project" value="TreeGrafter"/>
</dbReference>
<organism evidence="7 8">
    <name type="scientific">Perilla frutescens var. hirtella</name>
    <name type="common">Perilla citriodora</name>
    <name type="synonym">Perilla setoyensis</name>
    <dbReference type="NCBI Taxonomy" id="608512"/>
    <lineage>
        <taxon>Eukaryota</taxon>
        <taxon>Viridiplantae</taxon>
        <taxon>Streptophyta</taxon>
        <taxon>Embryophyta</taxon>
        <taxon>Tracheophyta</taxon>
        <taxon>Spermatophyta</taxon>
        <taxon>Magnoliopsida</taxon>
        <taxon>eudicotyledons</taxon>
        <taxon>Gunneridae</taxon>
        <taxon>Pentapetalae</taxon>
        <taxon>asterids</taxon>
        <taxon>lamiids</taxon>
        <taxon>Lamiales</taxon>
        <taxon>Lamiaceae</taxon>
        <taxon>Nepetoideae</taxon>
        <taxon>Elsholtzieae</taxon>
        <taxon>Perilla</taxon>
    </lineage>
</organism>
<comment type="caution">
    <text evidence="7">The sequence shown here is derived from an EMBL/GenBank/DDBJ whole genome shotgun (WGS) entry which is preliminary data.</text>
</comment>
<dbReference type="GO" id="GO:1990918">
    <property type="term" value="P:double-strand break repair involved in meiotic recombination"/>
    <property type="evidence" value="ECO:0007669"/>
    <property type="project" value="TreeGrafter"/>
</dbReference>
<evidence type="ECO:0000256" key="4">
    <source>
        <dbReference type="ARBA" id="ARBA00023242"/>
    </source>
</evidence>
<dbReference type="PANTHER" id="PTHR32086:SF0">
    <property type="entry name" value="FANCONI ANEMIA GROUP D2 PROTEIN"/>
    <property type="match status" value="1"/>
</dbReference>
<feature type="region of interest" description="Disordered" evidence="6">
    <location>
        <begin position="1"/>
        <end position="53"/>
    </location>
</feature>
<dbReference type="Proteomes" id="UP001190926">
    <property type="component" value="Unassembled WGS sequence"/>
</dbReference>
<keyword evidence="2" id="KW-1017">Isopeptide bond</keyword>
<dbReference type="GO" id="GO:0007129">
    <property type="term" value="P:homologous chromosome pairing at meiosis"/>
    <property type="evidence" value="ECO:0007669"/>
    <property type="project" value="TreeGrafter"/>
</dbReference>
<dbReference type="GO" id="GO:0036297">
    <property type="term" value="P:interstrand cross-link repair"/>
    <property type="evidence" value="ECO:0007669"/>
    <property type="project" value="TreeGrafter"/>
</dbReference>
<dbReference type="Pfam" id="PF14631">
    <property type="entry name" value="FancD2"/>
    <property type="match status" value="2"/>
</dbReference>
<comment type="similarity">
    <text evidence="5">Belongs to the Fanconi anemia protein FANCD2 family.</text>
</comment>
<dbReference type="EMBL" id="SDAM02004710">
    <property type="protein sequence ID" value="KAH6820001.1"/>
    <property type="molecule type" value="Genomic_DNA"/>
</dbReference>
<evidence type="ECO:0000313" key="8">
    <source>
        <dbReference type="Proteomes" id="UP001190926"/>
    </source>
</evidence>
<proteinExistence type="inferred from homology"/>
<accession>A0AAD4NYS8</accession>
<evidence type="ECO:0000256" key="6">
    <source>
        <dbReference type="SAM" id="MobiDB-lite"/>
    </source>
</evidence>
<dbReference type="GO" id="GO:0070182">
    <property type="term" value="F:DNA polymerase binding"/>
    <property type="evidence" value="ECO:0007669"/>
    <property type="project" value="TreeGrafter"/>
</dbReference>
<dbReference type="PANTHER" id="PTHR32086">
    <property type="entry name" value="FANCONI ANEMIA GROUP D2 PROTEIN"/>
    <property type="match status" value="1"/>
</dbReference>